<protein>
    <submittedName>
        <fullName evidence="1">Uncharacterized protein</fullName>
    </submittedName>
</protein>
<reference evidence="1" key="1">
    <citation type="submission" date="2014-11" db="EMBL/GenBank/DDBJ databases">
        <authorList>
            <person name="Amaro Gonzalez C."/>
        </authorList>
    </citation>
    <scope>NUCLEOTIDE SEQUENCE</scope>
</reference>
<proteinExistence type="predicted"/>
<organism evidence="1">
    <name type="scientific">Anguilla anguilla</name>
    <name type="common">European freshwater eel</name>
    <name type="synonym">Muraena anguilla</name>
    <dbReference type="NCBI Taxonomy" id="7936"/>
    <lineage>
        <taxon>Eukaryota</taxon>
        <taxon>Metazoa</taxon>
        <taxon>Chordata</taxon>
        <taxon>Craniata</taxon>
        <taxon>Vertebrata</taxon>
        <taxon>Euteleostomi</taxon>
        <taxon>Actinopterygii</taxon>
        <taxon>Neopterygii</taxon>
        <taxon>Teleostei</taxon>
        <taxon>Anguilliformes</taxon>
        <taxon>Anguillidae</taxon>
        <taxon>Anguilla</taxon>
    </lineage>
</organism>
<dbReference type="AlphaFoldDB" id="A0A0E9UC78"/>
<name>A0A0E9UC78_ANGAN</name>
<accession>A0A0E9UC78</accession>
<sequence>MQGNLPAPGWLVLLRFIRSFKDSSRDHV</sequence>
<dbReference type="EMBL" id="GBXM01046004">
    <property type="protein sequence ID" value="JAH62573.1"/>
    <property type="molecule type" value="Transcribed_RNA"/>
</dbReference>
<evidence type="ECO:0000313" key="1">
    <source>
        <dbReference type="EMBL" id="JAH62573.1"/>
    </source>
</evidence>
<reference evidence="1" key="2">
    <citation type="journal article" date="2015" name="Fish Shellfish Immunol.">
        <title>Early steps in the European eel (Anguilla anguilla)-Vibrio vulnificus interaction in the gills: Role of the RtxA13 toxin.</title>
        <authorList>
            <person name="Callol A."/>
            <person name="Pajuelo D."/>
            <person name="Ebbesson L."/>
            <person name="Teles M."/>
            <person name="MacKenzie S."/>
            <person name="Amaro C."/>
        </authorList>
    </citation>
    <scope>NUCLEOTIDE SEQUENCE</scope>
</reference>